<dbReference type="Gene3D" id="3.80.10.10">
    <property type="entry name" value="Ribonuclease Inhibitor"/>
    <property type="match status" value="1"/>
</dbReference>
<dbReference type="PANTHER" id="PTHR24216">
    <property type="entry name" value="PAXILLIN-RELATED"/>
    <property type="match status" value="1"/>
</dbReference>
<organism evidence="2 3">
    <name type="scientific">Jutongia huaianensis</name>
    <dbReference type="NCBI Taxonomy" id="2763668"/>
    <lineage>
        <taxon>Bacteria</taxon>
        <taxon>Bacillati</taxon>
        <taxon>Bacillota</taxon>
        <taxon>Clostridia</taxon>
        <taxon>Lachnospirales</taxon>
        <taxon>Lachnospiraceae</taxon>
        <taxon>Jutongia</taxon>
    </lineage>
</organism>
<reference evidence="2 3" key="1">
    <citation type="submission" date="2020-08" db="EMBL/GenBank/DDBJ databases">
        <title>Genome public.</title>
        <authorList>
            <person name="Liu C."/>
            <person name="Sun Q."/>
        </authorList>
    </citation>
    <scope>NUCLEOTIDE SEQUENCE [LARGE SCALE GENOMIC DNA]</scope>
    <source>
        <strain evidence="2 3">NSJ-37</strain>
    </source>
</reference>
<proteinExistence type="predicted"/>
<feature type="region of interest" description="Disordered" evidence="1">
    <location>
        <begin position="1046"/>
        <end position="1201"/>
    </location>
</feature>
<dbReference type="Gene3D" id="2.160.20.110">
    <property type="match status" value="1"/>
</dbReference>
<keyword evidence="3" id="KW-1185">Reference proteome</keyword>
<gene>
    <name evidence="2" type="ORF">H8704_05780</name>
</gene>
<evidence type="ECO:0000313" key="3">
    <source>
        <dbReference type="Proteomes" id="UP000606193"/>
    </source>
</evidence>
<feature type="compositionally biased region" description="Low complexity" evidence="1">
    <location>
        <begin position="1046"/>
        <end position="1123"/>
    </location>
</feature>
<dbReference type="InterPro" id="IPR032675">
    <property type="entry name" value="LRR_dom_sf"/>
</dbReference>
<dbReference type="RefSeq" id="WP_249297653.1">
    <property type="nucleotide sequence ID" value="NZ_JACRSX010000005.1"/>
</dbReference>
<evidence type="ECO:0000256" key="1">
    <source>
        <dbReference type="SAM" id="MobiDB-lite"/>
    </source>
</evidence>
<feature type="compositionally biased region" description="Pro residues" evidence="1">
    <location>
        <begin position="1124"/>
        <end position="1174"/>
    </location>
</feature>
<dbReference type="InterPro" id="IPR026906">
    <property type="entry name" value="LRR_5"/>
</dbReference>
<name>A0ABR7N0L2_9FIRM</name>
<comment type="caution">
    <text evidence="2">The sequence shown here is derived from an EMBL/GenBank/DDBJ whole genome shotgun (WGS) entry which is preliminary data.</text>
</comment>
<dbReference type="EMBL" id="JACRSX010000005">
    <property type="protein sequence ID" value="MBC8562142.1"/>
    <property type="molecule type" value="Genomic_DNA"/>
</dbReference>
<evidence type="ECO:0000313" key="2">
    <source>
        <dbReference type="EMBL" id="MBC8562142.1"/>
    </source>
</evidence>
<sequence>MHKKFYFNNNQSQIKRIRKNLKQQWTKAVCIGTLSATVLTGVPVFPVTHAYAQEVSVQAEKNVTYNLQDTELLTEKTIADYGGTKHEVTIIEINITEDGTYTITGSNEINGTYMDVHITVADGVKANVILDNVNIQNDDLYDLDIKGCASDDERDQLFPFMEIMGAANLYLKGKNTITIPVLDKGNGKVNTSVIFKLYGQLTVREDAGTPGSSLEINNAGYLLHGGGSDEYSSVGGSFTMESGTLTAWGANINYLEQWHMLGGAINCYMSNLVYYGDYQFLGGDINTTTWSRVTLKMGAARLLGSASGASFEDRNGYSLQKLTVSDLPASRKVTAVNGYPSSTLETSETGTLEAYLRKGSNVIEIDGKSYLYKWYEETSKLERQSDAELCTVQFVLDGSESPYCTVKVEKNTAFGKLFNDTQYTYTYQTKDGTEFNEKTEITSDMTVTMKSYVREYNVTIDGVPEKMSTLPAGKMYLNPPESYDGSSKYYYDYGSCYYGGSRVTRDMTLESLDVVTDHGTDYVKISDKEELIRFFKMAAVDDHINARLEADIDMNGERLTIYIGDYAGIFDGNGYSIKKMKGEQNATGAICRTLKGTIRNLCIEDIWLPGSEDEIEKYYGRGSAGVICGINRGLIENCKVAGSKITLNCVSTSGIYESGYDPMGTVAGVNLGEIRNCLAVKNEFDTSIFKKFSTKPDESKILFPIAGNYGTITNCYYDATENVETEDTEIRAGIGRTAEIFKSGEICYLLNDKISDGTQAWYQKLSEETGDAYPTLVKEEGNTVYDGYVNCTKAYTNEKDSKETHTFTYTAKDDTLTATCKWAEDHQANAVLKVASAVYDKKEHGADVDYEDAWTALGIEPADIQYLRDGKTTTDITSVGTITAVLAQGDVKAEKEYTIAKAAQPDNVPEASASVPFTQKKVTQDMLKLENGWEISEDSIGMDIPEKESVTIDVVYTGEDAQSYENIMAKVQVQRAACGHDLVKVDAVAATESKEGNKEYYLCKDCGKLFGDAQGTKEITKESTVLPKVEKPQPTVKPTVVPATSVPVTSIPASGAPAATPGTTTPATGTPATTPGTTTPASGAPAATPGTTAPATGAPTTTPGTTTPATGAPTTTPGTTTPTPDIPTPVPGTPTPAPDAPTPVPDMPTPAPGAPTPVPDMPTPAPGAPTPIPTAAPQETAQSSAKQSSVPKTEKKDSKLTDETGATYKVTGTTDKKPTVTYISTKKTGKASITIPSSIEVNGVKYQVTSIADNAFRKNKKLKKITIGKEIVSIGKRAFEGCKNLKEIVIETEKLKAKTIGKKAFAKTSSEAVVNVPKKKAKEYKKLLRKRGLSKNAVFKTK</sequence>
<dbReference type="PANTHER" id="PTHR24216:SF65">
    <property type="entry name" value="PAXILLIN-LIKE PROTEIN 1"/>
    <property type="match status" value="1"/>
</dbReference>
<feature type="compositionally biased region" description="Basic and acidic residues" evidence="1">
    <location>
        <begin position="1192"/>
        <end position="1201"/>
    </location>
</feature>
<protein>
    <submittedName>
        <fullName evidence="2">Leucine-rich repeat protein</fullName>
    </submittedName>
</protein>
<dbReference type="Proteomes" id="UP000606193">
    <property type="component" value="Unassembled WGS sequence"/>
</dbReference>
<dbReference type="PRINTS" id="PR01217">
    <property type="entry name" value="PRICHEXTENSN"/>
</dbReference>
<feature type="compositionally biased region" description="Polar residues" evidence="1">
    <location>
        <begin position="1179"/>
        <end position="1191"/>
    </location>
</feature>
<dbReference type="Pfam" id="PF13306">
    <property type="entry name" value="LRR_5"/>
    <property type="match status" value="1"/>
</dbReference>
<accession>A0ABR7N0L2</accession>